<evidence type="ECO:0000256" key="1">
    <source>
        <dbReference type="SAM" id="MobiDB-lite"/>
    </source>
</evidence>
<keyword evidence="3" id="KW-1185">Reference proteome</keyword>
<name>A0A9P8ZWD2_9PEZI</name>
<organism evidence="2 3">
    <name type="scientific">Truncatella angustata</name>
    <dbReference type="NCBI Taxonomy" id="152316"/>
    <lineage>
        <taxon>Eukaryota</taxon>
        <taxon>Fungi</taxon>
        <taxon>Dikarya</taxon>
        <taxon>Ascomycota</taxon>
        <taxon>Pezizomycotina</taxon>
        <taxon>Sordariomycetes</taxon>
        <taxon>Xylariomycetidae</taxon>
        <taxon>Amphisphaeriales</taxon>
        <taxon>Sporocadaceae</taxon>
        <taxon>Truncatella</taxon>
    </lineage>
</organism>
<dbReference type="InterPro" id="IPR035994">
    <property type="entry name" value="Nucleoside_phosphorylase_sf"/>
</dbReference>
<dbReference type="EMBL" id="JAGPXC010000005">
    <property type="protein sequence ID" value="KAH6653565.1"/>
    <property type="molecule type" value="Genomic_DNA"/>
</dbReference>
<dbReference type="GeneID" id="70125096"/>
<dbReference type="OrthoDB" id="20872at2759"/>
<feature type="region of interest" description="Disordered" evidence="1">
    <location>
        <begin position="1"/>
        <end position="23"/>
    </location>
</feature>
<comment type="caution">
    <text evidence="2">The sequence shown here is derived from an EMBL/GenBank/DDBJ whole genome shotgun (WGS) entry which is preliminary data.</text>
</comment>
<dbReference type="Gene3D" id="3.40.50.1580">
    <property type="entry name" value="Nucleoside phosphorylase domain"/>
    <property type="match status" value="1"/>
</dbReference>
<dbReference type="Proteomes" id="UP000758603">
    <property type="component" value="Unassembled WGS sequence"/>
</dbReference>
<protein>
    <submittedName>
        <fullName evidence="2">Uncharacterized protein</fullName>
    </submittedName>
</protein>
<accession>A0A9P8ZWD2</accession>
<dbReference type="RefSeq" id="XP_045957842.1">
    <property type="nucleotide sequence ID" value="XM_046096203.1"/>
</dbReference>
<proteinExistence type="predicted"/>
<reference evidence="2" key="1">
    <citation type="journal article" date="2021" name="Nat. Commun.">
        <title>Genetic determinants of endophytism in the Arabidopsis root mycobiome.</title>
        <authorList>
            <person name="Mesny F."/>
            <person name="Miyauchi S."/>
            <person name="Thiergart T."/>
            <person name="Pickel B."/>
            <person name="Atanasova L."/>
            <person name="Karlsson M."/>
            <person name="Huettel B."/>
            <person name="Barry K.W."/>
            <person name="Haridas S."/>
            <person name="Chen C."/>
            <person name="Bauer D."/>
            <person name="Andreopoulos W."/>
            <person name="Pangilinan J."/>
            <person name="LaButti K."/>
            <person name="Riley R."/>
            <person name="Lipzen A."/>
            <person name="Clum A."/>
            <person name="Drula E."/>
            <person name="Henrissat B."/>
            <person name="Kohler A."/>
            <person name="Grigoriev I.V."/>
            <person name="Martin F.M."/>
            <person name="Hacquard S."/>
        </authorList>
    </citation>
    <scope>NUCLEOTIDE SEQUENCE</scope>
    <source>
        <strain evidence="2">MPI-SDFR-AT-0073</strain>
    </source>
</reference>
<dbReference type="GO" id="GO:0009116">
    <property type="term" value="P:nucleoside metabolic process"/>
    <property type="evidence" value="ECO:0007669"/>
    <property type="project" value="InterPro"/>
</dbReference>
<evidence type="ECO:0000313" key="3">
    <source>
        <dbReference type="Proteomes" id="UP000758603"/>
    </source>
</evidence>
<sequence>MTFSRTIQGCGGSAKNRRPTQIGSCDDISKLVDRAGRSEEQDNPVIHFGFSASANQLMKDATIRDSLSAEKLPCVSRWRLPG</sequence>
<evidence type="ECO:0000313" key="2">
    <source>
        <dbReference type="EMBL" id="KAH6653565.1"/>
    </source>
</evidence>
<dbReference type="AlphaFoldDB" id="A0A9P8ZWD2"/>
<dbReference type="GO" id="GO:0003824">
    <property type="term" value="F:catalytic activity"/>
    <property type="evidence" value="ECO:0007669"/>
    <property type="project" value="InterPro"/>
</dbReference>
<gene>
    <name evidence="2" type="ORF">BKA67DRAFT_324421</name>
</gene>